<name>A0ABY6NZ32_9NOCA</name>
<reference evidence="2" key="1">
    <citation type="submission" date="2022-10" db="EMBL/GenBank/DDBJ databases">
        <title>Rhodococcus sp.75.</title>
        <authorList>
            <person name="Sun M."/>
        </authorList>
    </citation>
    <scope>NUCLEOTIDE SEQUENCE</scope>
    <source>
        <strain evidence="2">75</strain>
    </source>
</reference>
<dbReference type="CDD" id="cd00761">
    <property type="entry name" value="Glyco_tranf_GTA_type"/>
    <property type="match status" value="1"/>
</dbReference>
<dbReference type="PANTHER" id="PTHR43685:SF2">
    <property type="entry name" value="GLYCOSYLTRANSFERASE 2-LIKE DOMAIN-CONTAINING PROTEIN"/>
    <property type="match status" value="1"/>
</dbReference>
<gene>
    <name evidence="2" type="ORF">RHODO2019_15665</name>
</gene>
<proteinExistence type="predicted"/>
<dbReference type="PANTHER" id="PTHR43685">
    <property type="entry name" value="GLYCOSYLTRANSFERASE"/>
    <property type="match status" value="1"/>
</dbReference>
<feature type="domain" description="Glycosyltransferase 2-like" evidence="1">
    <location>
        <begin position="6"/>
        <end position="175"/>
    </location>
</feature>
<accession>A0ABY6NZ32</accession>
<evidence type="ECO:0000259" key="1">
    <source>
        <dbReference type="Pfam" id="PF00535"/>
    </source>
</evidence>
<sequence length="277" mass="30399">MTPRVSVVIPAYNNAEYIVETMESVLAQDYEDLEVIVADHSSADGTAALLARFADDPRVTLLTTEAGGGAVRNWNRVSQQARGELVKLVCGDDLLEPTAVSEQVAEFDAHPSAVLVASQRDIVDHHGVRVVRKRGLAGLRGLVDGRVAARRTVVVGSNIFGEPACVLLRRDVLAEVGWWCNDHPFVIDEATYIAVMLHGDVVALPRSLASFRISATQWSVALVKEQSSQVHGMHRALRAEDPALLSARDVRVGNARVVLMAFLRRMTYVWLRRRMGS</sequence>
<evidence type="ECO:0000313" key="2">
    <source>
        <dbReference type="EMBL" id="UZJ24543.1"/>
    </source>
</evidence>
<evidence type="ECO:0000313" key="3">
    <source>
        <dbReference type="Proteomes" id="UP001164965"/>
    </source>
</evidence>
<keyword evidence="3" id="KW-1185">Reference proteome</keyword>
<dbReference type="EMBL" id="CP110615">
    <property type="protein sequence ID" value="UZJ24543.1"/>
    <property type="molecule type" value="Genomic_DNA"/>
</dbReference>
<dbReference type="SUPFAM" id="SSF53448">
    <property type="entry name" value="Nucleotide-diphospho-sugar transferases"/>
    <property type="match status" value="1"/>
</dbReference>
<dbReference type="Proteomes" id="UP001164965">
    <property type="component" value="Chromosome"/>
</dbReference>
<dbReference type="InterPro" id="IPR001173">
    <property type="entry name" value="Glyco_trans_2-like"/>
</dbReference>
<dbReference type="Gene3D" id="3.90.550.10">
    <property type="entry name" value="Spore Coat Polysaccharide Biosynthesis Protein SpsA, Chain A"/>
    <property type="match status" value="1"/>
</dbReference>
<organism evidence="2 3">
    <name type="scientific">Rhodococcus antarcticus</name>
    <dbReference type="NCBI Taxonomy" id="2987751"/>
    <lineage>
        <taxon>Bacteria</taxon>
        <taxon>Bacillati</taxon>
        <taxon>Actinomycetota</taxon>
        <taxon>Actinomycetes</taxon>
        <taxon>Mycobacteriales</taxon>
        <taxon>Nocardiaceae</taxon>
        <taxon>Rhodococcus</taxon>
    </lineage>
</organism>
<protein>
    <submittedName>
        <fullName evidence="2">Glycosyltransferase family 2 protein</fullName>
    </submittedName>
</protein>
<dbReference type="Pfam" id="PF00535">
    <property type="entry name" value="Glycos_transf_2"/>
    <property type="match status" value="1"/>
</dbReference>
<dbReference type="InterPro" id="IPR050834">
    <property type="entry name" value="Glycosyltransf_2"/>
</dbReference>
<dbReference type="RefSeq" id="WP_265382650.1">
    <property type="nucleotide sequence ID" value="NZ_CP110615.1"/>
</dbReference>
<dbReference type="InterPro" id="IPR029044">
    <property type="entry name" value="Nucleotide-diphossugar_trans"/>
</dbReference>